<dbReference type="AlphaFoldDB" id="A0A8J3ZVD8"/>
<evidence type="ECO:0000259" key="2">
    <source>
        <dbReference type="Pfam" id="PF10091"/>
    </source>
</evidence>
<protein>
    <recommendedName>
        <fullName evidence="6">Glycoamylase-like domain-containing protein</fullName>
    </recommendedName>
</protein>
<dbReference type="Pfam" id="PF11329">
    <property type="entry name" value="DUF3131"/>
    <property type="match status" value="1"/>
</dbReference>
<dbReference type="Pfam" id="PF10091">
    <property type="entry name" value="Glycoamylase"/>
    <property type="match status" value="1"/>
</dbReference>
<proteinExistence type="predicted"/>
<dbReference type="EMBL" id="BOPH01000037">
    <property type="protein sequence ID" value="GIJ68165.1"/>
    <property type="molecule type" value="Genomic_DNA"/>
</dbReference>
<dbReference type="InterPro" id="IPR021478">
    <property type="entry name" value="DUF3131"/>
</dbReference>
<dbReference type="Gene3D" id="1.50.10.140">
    <property type="match status" value="1"/>
</dbReference>
<evidence type="ECO:0008006" key="6">
    <source>
        <dbReference type="Google" id="ProtNLM"/>
    </source>
</evidence>
<name>A0A8J3ZVD8_9ACTN</name>
<keyword evidence="5" id="KW-1185">Reference proteome</keyword>
<accession>A0A8J3ZVD8</accession>
<dbReference type="Proteomes" id="UP000635606">
    <property type="component" value="Unassembled WGS sequence"/>
</dbReference>
<gene>
    <name evidence="4" type="ORF">Voc01_030820</name>
</gene>
<evidence type="ECO:0000256" key="1">
    <source>
        <dbReference type="SAM" id="SignalP"/>
    </source>
</evidence>
<feature type="domain" description="DUF3131" evidence="3">
    <location>
        <begin position="42"/>
        <end position="188"/>
    </location>
</feature>
<organism evidence="4 5">
    <name type="scientific">Virgisporangium ochraceum</name>
    <dbReference type="NCBI Taxonomy" id="65505"/>
    <lineage>
        <taxon>Bacteria</taxon>
        <taxon>Bacillati</taxon>
        <taxon>Actinomycetota</taxon>
        <taxon>Actinomycetes</taxon>
        <taxon>Micromonosporales</taxon>
        <taxon>Micromonosporaceae</taxon>
        <taxon>Virgisporangium</taxon>
    </lineage>
</organism>
<feature type="chain" id="PRO_5035197407" description="Glycoamylase-like domain-containing protein" evidence="1">
    <location>
        <begin position="25"/>
        <end position="518"/>
    </location>
</feature>
<dbReference type="RefSeq" id="WP_239160219.1">
    <property type="nucleotide sequence ID" value="NZ_BOPH01000037.1"/>
</dbReference>
<sequence>MRRLIAAPVVALLLLTLNPGTAKAEPARTQGLSGADTRVLNQYAADTWKSMDAMLFRETGLVADYIGGDLTPASRSRYTSPTNIGGYMWSAVVARDLGLISRREAADRIGKTLQTLQRLERHPASGMFYNWYDPLNGAKIRTWPDDGSPRNPFLSSVDNGWLAAALVVVRNVVPEQRSKAAAILSKMDFGFYYNPDARGNGLPGLIRGGFWDEEPLTPPECNVVGNYRDRGPDVFYTCNHYDITVTEPRIASYLGIAFGQIPREHYFATNRTFPASCDWSWLEQQPTGVTRNYLGVPVYEGAYEYRGIKFVPSWGGDMFEALMPDLFVPEDHWGPRSWGRNHPATVRGQIEHGMNDAKYGYWGFSPASNPFGGYGVYGVEAMGMDPGGYPSDKEGTNYDPGFGTCRPPGPPVTYGDGVVTPHAVFLAMRYAPRESVDTLAKLKRNLGAYGPGGFYDSVAVRSGTVARRHLSLDQAMVMGGLGNVLARENIRRAFSSPDIERALRPLMAMEEFSVPARQ</sequence>
<reference evidence="4" key="1">
    <citation type="submission" date="2021-01" db="EMBL/GenBank/DDBJ databases">
        <title>Whole genome shotgun sequence of Virgisporangium ochraceum NBRC 16418.</title>
        <authorList>
            <person name="Komaki H."/>
            <person name="Tamura T."/>
        </authorList>
    </citation>
    <scope>NUCLEOTIDE SEQUENCE</scope>
    <source>
        <strain evidence="4">NBRC 16418</strain>
    </source>
</reference>
<keyword evidence="1" id="KW-0732">Signal</keyword>
<feature type="signal peptide" evidence="1">
    <location>
        <begin position="1"/>
        <end position="24"/>
    </location>
</feature>
<comment type="caution">
    <text evidence="4">The sequence shown here is derived from an EMBL/GenBank/DDBJ whole genome shotgun (WGS) entry which is preliminary data.</text>
</comment>
<evidence type="ECO:0000259" key="3">
    <source>
        <dbReference type="Pfam" id="PF11329"/>
    </source>
</evidence>
<evidence type="ECO:0000313" key="4">
    <source>
        <dbReference type="EMBL" id="GIJ68165.1"/>
    </source>
</evidence>
<dbReference type="InterPro" id="IPR019282">
    <property type="entry name" value="Glycoamylase-like_cons_dom"/>
</dbReference>
<evidence type="ECO:0000313" key="5">
    <source>
        <dbReference type="Proteomes" id="UP000635606"/>
    </source>
</evidence>
<feature type="domain" description="Glycoamylase-like" evidence="2">
    <location>
        <begin position="303"/>
        <end position="486"/>
    </location>
</feature>